<dbReference type="PANTHER" id="PTHR10704">
    <property type="entry name" value="CARBOHYDRATE SULFOTRANSFERASE"/>
    <property type="match status" value="1"/>
</dbReference>
<dbReference type="GO" id="GO:0006044">
    <property type="term" value="P:N-acetylglucosamine metabolic process"/>
    <property type="evidence" value="ECO:0007669"/>
    <property type="project" value="TreeGrafter"/>
</dbReference>
<dbReference type="SUPFAM" id="SSF52540">
    <property type="entry name" value="P-loop containing nucleoside triphosphate hydrolases"/>
    <property type="match status" value="1"/>
</dbReference>
<dbReference type="Pfam" id="PF13469">
    <property type="entry name" value="Sulfotransfer_3"/>
    <property type="match status" value="1"/>
</dbReference>
<dbReference type="EMBL" id="ABOX02000046">
    <property type="protein sequence ID" value="EEF58285.1"/>
    <property type="molecule type" value="Genomic_DNA"/>
</dbReference>
<dbReference type="AlphaFoldDB" id="B9XPE5"/>
<keyword evidence="2" id="KW-1185">Reference proteome</keyword>
<dbReference type="GO" id="GO:0001517">
    <property type="term" value="F:N-acetylglucosamine 6-O-sulfotransferase activity"/>
    <property type="evidence" value="ECO:0007669"/>
    <property type="project" value="TreeGrafter"/>
</dbReference>
<dbReference type="InterPro" id="IPR027417">
    <property type="entry name" value="P-loop_NTPase"/>
</dbReference>
<proteinExistence type="predicted"/>
<dbReference type="Gene3D" id="3.40.50.300">
    <property type="entry name" value="P-loop containing nucleotide triphosphate hydrolases"/>
    <property type="match status" value="1"/>
</dbReference>
<dbReference type="Proteomes" id="UP000003688">
    <property type="component" value="Unassembled WGS sequence"/>
</dbReference>
<evidence type="ECO:0000313" key="2">
    <source>
        <dbReference type="Proteomes" id="UP000003688"/>
    </source>
</evidence>
<reference evidence="1 2" key="1">
    <citation type="journal article" date="2011" name="J. Bacteriol.">
        <title>Genome sequence of 'Pedosphaera parvula' Ellin514, an aerobic Verrucomicrobial isolate from pasture soil.</title>
        <authorList>
            <person name="Kant R."/>
            <person name="van Passel M.W."/>
            <person name="Sangwan P."/>
            <person name="Palva A."/>
            <person name="Lucas S."/>
            <person name="Copeland A."/>
            <person name="Lapidus A."/>
            <person name="Glavina Del Rio T."/>
            <person name="Dalin E."/>
            <person name="Tice H."/>
            <person name="Bruce D."/>
            <person name="Goodwin L."/>
            <person name="Pitluck S."/>
            <person name="Chertkov O."/>
            <person name="Larimer F.W."/>
            <person name="Land M.L."/>
            <person name="Hauser L."/>
            <person name="Brettin T.S."/>
            <person name="Detter J.C."/>
            <person name="Han S."/>
            <person name="de Vos W.M."/>
            <person name="Janssen P.H."/>
            <person name="Smidt H."/>
        </authorList>
    </citation>
    <scope>NUCLEOTIDE SEQUENCE [LARGE SCALE GENOMIC DNA]</scope>
    <source>
        <strain evidence="1 2">Ellin514</strain>
    </source>
</reference>
<dbReference type="PANTHER" id="PTHR10704:SF44">
    <property type="entry name" value="LD35051P-RELATED"/>
    <property type="match status" value="1"/>
</dbReference>
<gene>
    <name evidence="1" type="ORF">Cflav_PD1013</name>
</gene>
<protein>
    <recommendedName>
        <fullName evidence="3">Sulfotransferase</fullName>
    </recommendedName>
</protein>
<evidence type="ECO:0008006" key="3">
    <source>
        <dbReference type="Google" id="ProtNLM"/>
    </source>
</evidence>
<dbReference type="InterPro" id="IPR051135">
    <property type="entry name" value="Gal/GlcNAc/GalNAc_ST"/>
</dbReference>
<sequence length="257" mass="29901">MGNKRSGTSLLVRLLNLHPEMFASHESDILWILYQARNEWPRRYQCYPWDGPLGMNKTLQDCAHIFNSSPSLANDGKAIFNTFCRVEEHLRRLAAPTPPASSIKWVGDKKPVQQSDPELRPFIEEHFPDARYLHIVRHPRAVIASKLEAVKTWPVVPEFWKKRPEFVLDRWALHEDWVLQAKATMKSPIHTLRFEDLCSKPIETMEGVFAFFGLNLPGEAANFLVRDVKPDPNKKYDSFLLPHSNHARRIMELYQYS</sequence>
<evidence type="ECO:0000313" key="1">
    <source>
        <dbReference type="EMBL" id="EEF58285.1"/>
    </source>
</evidence>
<comment type="caution">
    <text evidence="1">The sequence shown here is derived from an EMBL/GenBank/DDBJ whole genome shotgun (WGS) entry which is preliminary data.</text>
</comment>
<name>B9XPE5_PEDPL</name>
<dbReference type="GO" id="GO:0006790">
    <property type="term" value="P:sulfur compound metabolic process"/>
    <property type="evidence" value="ECO:0007669"/>
    <property type="project" value="TreeGrafter"/>
</dbReference>
<organism evidence="1 2">
    <name type="scientific">Pedosphaera parvula (strain Ellin514)</name>
    <dbReference type="NCBI Taxonomy" id="320771"/>
    <lineage>
        <taxon>Bacteria</taxon>
        <taxon>Pseudomonadati</taxon>
        <taxon>Verrucomicrobiota</taxon>
        <taxon>Pedosphaerae</taxon>
        <taxon>Pedosphaerales</taxon>
        <taxon>Pedosphaeraceae</taxon>
        <taxon>Pedosphaera</taxon>
    </lineage>
</organism>
<accession>B9XPE5</accession>
<dbReference type="OrthoDB" id="5432096at2"/>